<evidence type="ECO:0000256" key="5">
    <source>
        <dbReference type="HAMAP-Rule" id="MF_00918"/>
    </source>
</evidence>
<dbReference type="Pfam" id="PF01709">
    <property type="entry name" value="Transcrip_reg"/>
    <property type="match status" value="1"/>
</dbReference>
<accession>K8Z8L6</accession>
<dbReference type="NCBIfam" id="NF009044">
    <property type="entry name" value="PRK12378.1"/>
    <property type="match status" value="1"/>
</dbReference>
<dbReference type="InterPro" id="IPR002876">
    <property type="entry name" value="Transcrip_reg_TACO1-like"/>
</dbReference>
<organism evidence="8 9">
    <name type="scientific">Catellicoccus marimammalium M35/04/3</name>
    <dbReference type="NCBI Taxonomy" id="1234409"/>
    <lineage>
        <taxon>Bacteria</taxon>
        <taxon>Bacillati</taxon>
        <taxon>Bacillota</taxon>
        <taxon>Bacilli</taxon>
        <taxon>Lactobacillales</taxon>
        <taxon>Enterococcaceae</taxon>
        <taxon>Catellicoccus</taxon>
    </lineage>
</organism>
<dbReference type="RefSeq" id="WP_009489711.1">
    <property type="nucleotide sequence ID" value="NZ_AMYT01000017.1"/>
</dbReference>
<reference evidence="8 9" key="1">
    <citation type="journal article" date="2013" name="Genome Announc.">
        <title>Draft Genome Sequence of Catellicoccus marimammalium, a Novel Species Commonly Found in Gull Feces.</title>
        <authorList>
            <person name="Weigand M.R."/>
            <person name="Ryu H."/>
            <person name="Bozcek L."/>
            <person name="Konstantinidis K.T."/>
            <person name="Santo Domingo J.W."/>
        </authorList>
    </citation>
    <scope>NUCLEOTIDE SEQUENCE [LARGE SCALE GENOMIC DNA]</scope>
    <source>
        <strain evidence="8 9">M35/04/3</strain>
    </source>
</reference>
<dbReference type="STRING" id="1234409.C683_0561"/>
<feature type="domain" description="TACO1/YebC-like N-terminal" evidence="7">
    <location>
        <begin position="3"/>
        <end position="73"/>
    </location>
</feature>
<dbReference type="InterPro" id="IPR049083">
    <property type="entry name" value="TACO1_YebC_N"/>
</dbReference>
<comment type="similarity">
    <text evidence="5">Belongs to the TACO1 family. YeeN subfamily.</text>
</comment>
<dbReference type="SUPFAM" id="SSF75625">
    <property type="entry name" value="YebC-like"/>
    <property type="match status" value="1"/>
</dbReference>
<dbReference type="OrthoDB" id="9781053at2"/>
<dbReference type="GO" id="GO:0005829">
    <property type="term" value="C:cytosol"/>
    <property type="evidence" value="ECO:0007669"/>
    <property type="project" value="TreeGrafter"/>
</dbReference>
<evidence type="ECO:0000313" key="8">
    <source>
        <dbReference type="EMBL" id="EKU27230.1"/>
    </source>
</evidence>
<feature type="domain" description="TACO1/YebC-like second and third" evidence="6">
    <location>
        <begin position="79"/>
        <end position="235"/>
    </location>
</feature>
<comment type="caution">
    <text evidence="8">The sequence shown here is derived from an EMBL/GenBank/DDBJ whole genome shotgun (WGS) entry which is preliminary data.</text>
</comment>
<dbReference type="eggNOG" id="COG0217">
    <property type="taxonomic scope" value="Bacteria"/>
</dbReference>
<evidence type="ECO:0000313" key="9">
    <source>
        <dbReference type="Proteomes" id="UP000016057"/>
    </source>
</evidence>
<evidence type="ECO:0000256" key="2">
    <source>
        <dbReference type="ARBA" id="ARBA00023015"/>
    </source>
</evidence>
<dbReference type="InterPro" id="IPR026562">
    <property type="entry name" value="Transcrip_reg_TACO1_YeeN"/>
</dbReference>
<dbReference type="Gene3D" id="3.30.70.980">
    <property type="match status" value="2"/>
</dbReference>
<dbReference type="PANTHER" id="PTHR12532:SF0">
    <property type="entry name" value="TRANSLATIONAL ACTIVATOR OF CYTOCHROME C OXIDASE 1"/>
    <property type="match status" value="1"/>
</dbReference>
<dbReference type="GO" id="GO:0006355">
    <property type="term" value="P:regulation of DNA-templated transcription"/>
    <property type="evidence" value="ECO:0007669"/>
    <property type="project" value="UniProtKB-UniRule"/>
</dbReference>
<gene>
    <name evidence="8" type="ORF">C683_0561</name>
</gene>
<dbReference type="Proteomes" id="UP000016057">
    <property type="component" value="Unassembled WGS sequence"/>
</dbReference>
<dbReference type="EMBL" id="AMYT01000017">
    <property type="protein sequence ID" value="EKU27230.1"/>
    <property type="molecule type" value="Genomic_DNA"/>
</dbReference>
<dbReference type="Gene3D" id="1.10.10.200">
    <property type="match status" value="1"/>
</dbReference>
<dbReference type="HAMAP" id="MF_00693">
    <property type="entry name" value="Transcrip_reg_TACO1"/>
    <property type="match status" value="1"/>
</dbReference>
<keyword evidence="1 5" id="KW-0963">Cytoplasm</keyword>
<evidence type="ECO:0000256" key="4">
    <source>
        <dbReference type="ARBA" id="ARBA00023163"/>
    </source>
</evidence>
<evidence type="ECO:0000259" key="7">
    <source>
        <dbReference type="Pfam" id="PF20772"/>
    </source>
</evidence>
<dbReference type="InterPro" id="IPR029072">
    <property type="entry name" value="YebC-like"/>
</dbReference>
<dbReference type="PATRIC" id="fig|1234409.3.peg.511"/>
<dbReference type="InterPro" id="IPR017856">
    <property type="entry name" value="Integrase-like_N"/>
</dbReference>
<dbReference type="InterPro" id="IPR048300">
    <property type="entry name" value="TACO1_YebC-like_2nd/3rd_dom"/>
</dbReference>
<keyword evidence="2 5" id="KW-0805">Transcription regulation</keyword>
<keyword evidence="3 5" id="KW-0238">DNA-binding</keyword>
<evidence type="ECO:0000256" key="1">
    <source>
        <dbReference type="ARBA" id="ARBA00022490"/>
    </source>
</evidence>
<evidence type="ECO:0000256" key="3">
    <source>
        <dbReference type="ARBA" id="ARBA00023125"/>
    </source>
</evidence>
<dbReference type="InterPro" id="IPR026564">
    <property type="entry name" value="Transcrip_reg_TACO1-like_dom3"/>
</dbReference>
<dbReference type="PANTHER" id="PTHR12532">
    <property type="entry name" value="TRANSLATIONAL ACTIVATOR OF CYTOCHROME C OXIDASE 1"/>
    <property type="match status" value="1"/>
</dbReference>
<comment type="subcellular location">
    <subcellularLocation>
        <location evidence="5">Cytoplasm</location>
    </subcellularLocation>
</comment>
<name>K8Z8L6_9ENTE</name>
<dbReference type="NCBIfam" id="TIGR01033">
    <property type="entry name" value="YebC/PmpR family DNA-binding transcriptional regulator"/>
    <property type="match status" value="1"/>
</dbReference>
<keyword evidence="9" id="KW-1185">Reference proteome</keyword>
<dbReference type="GO" id="GO:0003677">
    <property type="term" value="F:DNA binding"/>
    <property type="evidence" value="ECO:0007669"/>
    <property type="project" value="UniProtKB-UniRule"/>
</dbReference>
<sequence length="239" mass="26512">MGRKWFNIKDKKAAKEQNASRVNAKFGIEIYAAAKAGEPDPEANQKLKFVIEKAKAANCPKHVIDRAIEKAKGVGGEDYQELRYEGFGPNGSMIIVDTLTDNVNRTAANIRAAFKKNGGNMGVKGSVDYLFDNTAVYVFDGTDADHYLEVLMENDVDVRDVTEEEGKIVVYGEPSELMHISDVLKAEGIESFDVAELEMVPQNEVVLEGDDLETFEKLIDVLEDDEDVQKVHHNVDLDA</sequence>
<dbReference type="FunFam" id="1.10.10.200:FF:000003">
    <property type="entry name" value="Probable transcriptional regulatory protein YeeN"/>
    <property type="match status" value="1"/>
</dbReference>
<dbReference type="HAMAP" id="MF_00918">
    <property type="entry name" value="Transcrip_reg_TACO1_YeeN"/>
    <property type="match status" value="1"/>
</dbReference>
<dbReference type="Pfam" id="PF20772">
    <property type="entry name" value="TACO1_YebC_N"/>
    <property type="match status" value="1"/>
</dbReference>
<dbReference type="AlphaFoldDB" id="K8Z8L6"/>
<evidence type="ECO:0000259" key="6">
    <source>
        <dbReference type="Pfam" id="PF01709"/>
    </source>
</evidence>
<keyword evidence="4 5" id="KW-0804">Transcription</keyword>
<proteinExistence type="inferred from homology"/>
<protein>
    <recommendedName>
        <fullName evidence="5">Probable transcriptional regulatory protein C683_0561</fullName>
    </recommendedName>
</protein>